<accession>A0A7T3ZXJ9</accession>
<protein>
    <submittedName>
        <fullName evidence="2">Uncharacterized protein</fullName>
    </submittedName>
</protein>
<proteinExistence type="predicted"/>
<evidence type="ECO:0000313" key="2">
    <source>
        <dbReference type="EMBL" id="QQB13544.1"/>
    </source>
</evidence>
<reference evidence="2 3" key="1">
    <citation type="submission" date="2020-12" db="EMBL/GenBank/DDBJ databases">
        <title>FDA dAtabase for Regulatory Grade micrObial Sequences (FDA-ARGOS): Supporting development and validation of Infectious Disease Dx tests.</title>
        <authorList>
            <person name="Sproer C."/>
            <person name="Gronow S."/>
            <person name="Severitt S."/>
            <person name="Schroder I."/>
            <person name="Tallon L."/>
            <person name="Sadzewicz L."/>
            <person name="Zhao X."/>
            <person name="Boylan J."/>
            <person name="Ott S."/>
            <person name="Bowen H."/>
            <person name="Vavikolanu K."/>
            <person name="Mehta A."/>
            <person name="Aluvathingal J."/>
            <person name="Nadendla S."/>
            <person name="Lowell S."/>
            <person name="Myers T."/>
            <person name="Yan Y."/>
            <person name="Sichtig H."/>
        </authorList>
    </citation>
    <scope>NUCLEOTIDE SEQUENCE [LARGE SCALE GENOMIC DNA]</scope>
    <source>
        <strain evidence="2 3">FDAARGOS_990</strain>
    </source>
</reference>
<dbReference type="EMBL" id="CP065989">
    <property type="protein sequence ID" value="QQB13544.1"/>
    <property type="molecule type" value="Genomic_DNA"/>
</dbReference>
<dbReference type="AlphaFoldDB" id="A0A7T3ZXJ9"/>
<dbReference type="InterPro" id="IPR032710">
    <property type="entry name" value="NTF2-like_dom_sf"/>
</dbReference>
<gene>
    <name evidence="2" type="ORF">I6H47_12075</name>
</gene>
<dbReference type="SUPFAM" id="SSF54427">
    <property type="entry name" value="NTF2-like"/>
    <property type="match status" value="1"/>
</dbReference>
<sequence length="510" mass="52386">MTWHFEATIADDIHRVGDDTGETRWGVVGGDRTRSADAHADDPAADAGVLGTAEVILPTGEARLLLVPVLPGGLVIDVVRAFHGLTEAEAHTLLRGVFAELAEVDAATERLSLACFGLDAAGRPRVIPGVRRALETPVRRAVGELLYHALHGVPWTESLLPVGVALESCSAELQALVTDLLDESSPAAHDSLPAVIAEVTPRLGRLGTPAVLPLVPASRDLDPALALTARLRATTPRTAPDRIPPESDPGEGAGPGSSRRGLSTVAALRSRSSRRGEGAEGRGDAAALTRRHTGSRRTGGRGTDGRRTGDRSPGTRGRGRTRGRATASAVALFSAAVTSPWARRAALGAAMVVVLLGGVLMVRAWSAGEDEAPSPVAADDPAAESADGGGRAQPLSDTAVAERLGELCAERARALGAGDGEGLAGLTVPGSTAAAADELIDLAAYSGGTYTITVTDVVVESQSDAEIVVTATMTTTAESGGEEETFDAKDVVVTLGRHAGQWRIAEVAEA</sequence>
<name>A0A7T3ZXJ9_9MICO</name>
<organism evidence="2 3">
    <name type="scientific">Brevibacterium casei</name>
    <dbReference type="NCBI Taxonomy" id="33889"/>
    <lineage>
        <taxon>Bacteria</taxon>
        <taxon>Bacillati</taxon>
        <taxon>Actinomycetota</taxon>
        <taxon>Actinomycetes</taxon>
        <taxon>Micrococcales</taxon>
        <taxon>Brevibacteriaceae</taxon>
        <taxon>Brevibacterium</taxon>
    </lineage>
</organism>
<evidence type="ECO:0000313" key="3">
    <source>
        <dbReference type="Proteomes" id="UP000595374"/>
    </source>
</evidence>
<dbReference type="RefSeq" id="WP_198498735.1">
    <property type="nucleotide sequence ID" value="NZ_CP065989.1"/>
</dbReference>
<evidence type="ECO:0000256" key="1">
    <source>
        <dbReference type="SAM" id="MobiDB-lite"/>
    </source>
</evidence>
<feature type="compositionally biased region" description="Low complexity" evidence="1">
    <location>
        <begin position="373"/>
        <end position="386"/>
    </location>
</feature>
<feature type="compositionally biased region" description="Basic residues" evidence="1">
    <location>
        <begin position="289"/>
        <end position="299"/>
    </location>
</feature>
<feature type="compositionally biased region" description="Basic and acidic residues" evidence="1">
    <location>
        <begin position="274"/>
        <end position="283"/>
    </location>
</feature>
<feature type="region of interest" description="Disordered" evidence="1">
    <location>
        <begin position="371"/>
        <end position="394"/>
    </location>
</feature>
<feature type="region of interest" description="Disordered" evidence="1">
    <location>
        <begin position="231"/>
        <end position="324"/>
    </location>
</feature>
<dbReference type="Proteomes" id="UP000595374">
    <property type="component" value="Chromosome"/>
</dbReference>